<feature type="region of interest" description="Disordered" evidence="1">
    <location>
        <begin position="1"/>
        <end position="25"/>
    </location>
</feature>
<dbReference type="EMBL" id="CAUYUJ010004780">
    <property type="protein sequence ID" value="CAK0810945.1"/>
    <property type="molecule type" value="Genomic_DNA"/>
</dbReference>
<protein>
    <submittedName>
        <fullName evidence="2">Uncharacterized protein</fullName>
    </submittedName>
</protein>
<comment type="caution">
    <text evidence="2">The sequence shown here is derived from an EMBL/GenBank/DDBJ whole genome shotgun (WGS) entry which is preliminary data.</text>
</comment>
<keyword evidence="3" id="KW-1185">Reference proteome</keyword>
<reference evidence="2" key="1">
    <citation type="submission" date="2023-10" db="EMBL/GenBank/DDBJ databases">
        <authorList>
            <person name="Chen Y."/>
            <person name="Shah S."/>
            <person name="Dougan E. K."/>
            <person name="Thang M."/>
            <person name="Chan C."/>
        </authorList>
    </citation>
    <scope>NUCLEOTIDE SEQUENCE [LARGE SCALE GENOMIC DNA]</scope>
</reference>
<name>A0ABN9QX58_9DINO</name>
<gene>
    <name evidence="2" type="ORF">PCOR1329_LOCUS15720</name>
</gene>
<sequence>MGVSPRNRPRLGSASGGDLPKKRSWRGEVGFDGKVLGAEDLTPLGGLESWRGHPRLQKHLEAFKGASDRARVLERYSEAAVTASALHRKVVLRYACHVGAWTAMLPAEEAVASCGPEGLSPVRVLARLLQHWGKGPLTPWLRGILRLVEERLREVHSTSAGCWEELRQAMPRLRKDRASGYGSDGVHTRAAQKNSLCSTIADKKRALTLKALRKRQRDALIEADGLRGLHREAAIAAALQRGKAALLEEDPDAIVEIVSDCIGFLEPPRRKATRSKEEAMPDEAKDRLRAGVQRKLRTLVLQLFGCLDLQDADTLKLLAVPFGRLCCILRGGGAERPACEAQWLRIRDLAARFEERQEQGPIHAPPPTALAAGEELPLAAGTRKVGTGLAKEAKGHRSIREGRYTPNRQILAFSCVEERQGEEEVLICSGCALEVRTCWY</sequence>
<accession>A0ABN9QX58</accession>
<evidence type="ECO:0000256" key="1">
    <source>
        <dbReference type="SAM" id="MobiDB-lite"/>
    </source>
</evidence>
<evidence type="ECO:0000313" key="3">
    <source>
        <dbReference type="Proteomes" id="UP001189429"/>
    </source>
</evidence>
<proteinExistence type="predicted"/>
<dbReference type="Proteomes" id="UP001189429">
    <property type="component" value="Unassembled WGS sequence"/>
</dbReference>
<evidence type="ECO:0000313" key="2">
    <source>
        <dbReference type="EMBL" id="CAK0810945.1"/>
    </source>
</evidence>
<organism evidence="2 3">
    <name type="scientific">Prorocentrum cordatum</name>
    <dbReference type="NCBI Taxonomy" id="2364126"/>
    <lineage>
        <taxon>Eukaryota</taxon>
        <taxon>Sar</taxon>
        <taxon>Alveolata</taxon>
        <taxon>Dinophyceae</taxon>
        <taxon>Prorocentrales</taxon>
        <taxon>Prorocentraceae</taxon>
        <taxon>Prorocentrum</taxon>
    </lineage>
</organism>